<evidence type="ECO:0000313" key="2">
    <source>
        <dbReference type="Proteomes" id="UP000826271"/>
    </source>
</evidence>
<keyword evidence="2" id="KW-1185">Reference proteome</keyword>
<evidence type="ECO:0000313" key="1">
    <source>
        <dbReference type="EMBL" id="KAG8375139.1"/>
    </source>
</evidence>
<sequence>MVNLIMELAYNCNIEATHIDSSGVIIWDVKIEVNHQSIVDTFNELVILKNSDQKCTRMMFKGHEDNVEDIQFNTSSPQEFYSVGDDFGLNINSLGIFI</sequence>
<dbReference type="Gene3D" id="2.130.10.10">
    <property type="entry name" value="YVTN repeat-like/Quinoprotein amine dehydrogenase"/>
    <property type="match status" value="1"/>
</dbReference>
<dbReference type="EMBL" id="WHWC01000010">
    <property type="protein sequence ID" value="KAG8375139.1"/>
    <property type="molecule type" value="Genomic_DNA"/>
</dbReference>
<reference evidence="1" key="1">
    <citation type="submission" date="2019-10" db="EMBL/GenBank/DDBJ databases">
        <authorList>
            <person name="Zhang R."/>
            <person name="Pan Y."/>
            <person name="Wang J."/>
            <person name="Ma R."/>
            <person name="Yu S."/>
        </authorList>
    </citation>
    <scope>NUCLEOTIDE SEQUENCE</scope>
    <source>
        <strain evidence="1">LA-IB0</strain>
        <tissue evidence="1">Leaf</tissue>
    </source>
</reference>
<accession>A0AAV6X4U1</accession>
<dbReference type="InterPro" id="IPR015943">
    <property type="entry name" value="WD40/YVTN_repeat-like_dom_sf"/>
</dbReference>
<organism evidence="1 2">
    <name type="scientific">Buddleja alternifolia</name>
    <dbReference type="NCBI Taxonomy" id="168488"/>
    <lineage>
        <taxon>Eukaryota</taxon>
        <taxon>Viridiplantae</taxon>
        <taxon>Streptophyta</taxon>
        <taxon>Embryophyta</taxon>
        <taxon>Tracheophyta</taxon>
        <taxon>Spermatophyta</taxon>
        <taxon>Magnoliopsida</taxon>
        <taxon>eudicotyledons</taxon>
        <taxon>Gunneridae</taxon>
        <taxon>Pentapetalae</taxon>
        <taxon>asterids</taxon>
        <taxon>lamiids</taxon>
        <taxon>Lamiales</taxon>
        <taxon>Scrophulariaceae</taxon>
        <taxon>Buddlejeae</taxon>
        <taxon>Buddleja</taxon>
    </lineage>
</organism>
<name>A0AAV6X4U1_9LAMI</name>
<protein>
    <submittedName>
        <fullName evidence="1">Uncharacterized protein</fullName>
    </submittedName>
</protein>
<gene>
    <name evidence="1" type="ORF">BUALT_Bualt10G0069300</name>
</gene>
<proteinExistence type="predicted"/>
<comment type="caution">
    <text evidence="1">The sequence shown here is derived from an EMBL/GenBank/DDBJ whole genome shotgun (WGS) entry which is preliminary data.</text>
</comment>
<dbReference type="AlphaFoldDB" id="A0AAV6X4U1"/>
<dbReference type="Proteomes" id="UP000826271">
    <property type="component" value="Unassembled WGS sequence"/>
</dbReference>